<dbReference type="SUPFAM" id="SSF55826">
    <property type="entry name" value="YbaK/ProRS associated domain"/>
    <property type="match status" value="1"/>
</dbReference>
<keyword evidence="3" id="KW-0436">Ligase</keyword>
<keyword evidence="5" id="KW-1185">Reference proteome</keyword>
<dbReference type="EMBL" id="JPGY02000001">
    <property type="protein sequence ID" value="KRU13067.1"/>
    <property type="molecule type" value="Genomic_DNA"/>
</dbReference>
<proteinExistence type="predicted"/>
<reference evidence="2 5" key="1">
    <citation type="journal article" date="2015" name="Genome Announc.">
        <title>Complete Genome Sequence of the Nitrogen-Fixing and Solvent-Producing Clostridium pasteurianum DSM 525.</title>
        <authorList>
            <person name="Poehlein A."/>
            <person name="Grosse-Honebrink A."/>
            <person name="Zhang Y."/>
            <person name="Minton N.P."/>
            <person name="Daniel R."/>
        </authorList>
    </citation>
    <scope>NUCLEOTIDE SEQUENCE [LARGE SCALE GENOMIC DNA]</scope>
    <source>
        <strain evidence="2">DSM 525</strain>
        <strain evidence="5">DSM 525 / ATCC 6013</strain>
    </source>
</reference>
<dbReference type="KEGG" id="cpae:CPAST_c08360"/>
<dbReference type="eggNOG" id="COG2606">
    <property type="taxonomic scope" value="Bacteria"/>
</dbReference>
<dbReference type="Proteomes" id="UP000030905">
    <property type="component" value="Chromosome"/>
</dbReference>
<evidence type="ECO:0000259" key="1">
    <source>
        <dbReference type="Pfam" id="PF04073"/>
    </source>
</evidence>
<dbReference type="PANTHER" id="PTHR30411">
    <property type="entry name" value="CYTOPLASMIC PROTEIN"/>
    <property type="match status" value="1"/>
</dbReference>
<feature type="domain" description="YbaK/aminoacyl-tRNA synthetase-associated" evidence="1">
    <location>
        <begin position="23"/>
        <end position="140"/>
    </location>
</feature>
<evidence type="ECO:0000313" key="3">
    <source>
        <dbReference type="EMBL" id="KRU13067.1"/>
    </source>
</evidence>
<accession>A0A0H3IZH7</accession>
<dbReference type="EMBL" id="CP009268">
    <property type="protein sequence ID" value="AJA50924.1"/>
    <property type="molecule type" value="Genomic_DNA"/>
</dbReference>
<dbReference type="PANTHER" id="PTHR30411:SF1">
    <property type="entry name" value="CYTOPLASMIC PROTEIN"/>
    <property type="match status" value="1"/>
</dbReference>
<reference evidence="3" key="2">
    <citation type="submission" date="2015-10" db="EMBL/GenBank/DDBJ databases">
        <title>Improved Draft Genome Sequence of Clostridium pasteurianum Strain ATCC 6013 (DSM 525) Using a Hybrid Next-Generation Sequencing Approach.</title>
        <authorList>
            <person name="Pyne M.E."/>
            <person name="Utturkar S.M."/>
            <person name="Brown S.D."/>
            <person name="Moo-Young M."/>
            <person name="Chung D.A."/>
            <person name="Chou P.C."/>
        </authorList>
    </citation>
    <scope>NUCLEOTIDE SEQUENCE</scope>
    <source>
        <strain evidence="3">ATCC 6013</strain>
    </source>
</reference>
<dbReference type="GO" id="GO:0002161">
    <property type="term" value="F:aminoacyl-tRNA deacylase activity"/>
    <property type="evidence" value="ECO:0007669"/>
    <property type="project" value="InterPro"/>
</dbReference>
<gene>
    <name evidence="2" type="ORF">CLPA_c08360</name>
    <name evidence="3" type="ORF">CP6013_02315</name>
</gene>
<dbReference type="Pfam" id="PF04073">
    <property type="entry name" value="tRNA_edit"/>
    <property type="match status" value="1"/>
</dbReference>
<protein>
    <submittedName>
        <fullName evidence="3">YbaK/prolyl-tRNA synthetase associated region</fullName>
    </submittedName>
</protein>
<organism evidence="2 5">
    <name type="scientific">Clostridium pasteurianum DSM 525 = ATCC 6013</name>
    <dbReference type="NCBI Taxonomy" id="1262449"/>
    <lineage>
        <taxon>Bacteria</taxon>
        <taxon>Bacillati</taxon>
        <taxon>Bacillota</taxon>
        <taxon>Clostridia</taxon>
        <taxon>Eubacteriales</taxon>
        <taxon>Clostridiaceae</taxon>
        <taxon>Clostridium</taxon>
    </lineage>
</organism>
<reference evidence="3 4" key="3">
    <citation type="journal article" name="Genome Announc.">
        <title>Improved Draft Genome Sequence of Clostridium pasteurianum Strain ATCC 6013 (DSM 525) Using a Hybrid Next-Generation Sequencing Approach.</title>
        <authorList>
            <person name="Pyne M.E."/>
            <person name="Utturkar S."/>
            <person name="Brown S.D."/>
            <person name="Moo-Young M."/>
            <person name="Chung D.A."/>
            <person name="Chou C.P."/>
        </authorList>
    </citation>
    <scope>NUCLEOTIDE SEQUENCE [LARGE SCALE GENOMIC DNA]</scope>
    <source>
        <strain evidence="3 4">ATCC 6013</strain>
    </source>
</reference>
<dbReference type="RefSeq" id="WP_003446995.1">
    <property type="nucleotide sequence ID" value="NZ_ANZB01000013.1"/>
</dbReference>
<evidence type="ECO:0000313" key="5">
    <source>
        <dbReference type="Proteomes" id="UP000030905"/>
    </source>
</evidence>
<dbReference type="GO" id="GO:0004812">
    <property type="term" value="F:aminoacyl-tRNA ligase activity"/>
    <property type="evidence" value="ECO:0007669"/>
    <property type="project" value="UniProtKB-KW"/>
</dbReference>
<sequence>MENIKEILEKNNFSFELIHNDIPIHTAKEGADYFKIDIAQISPTLIIYTDAGFHVLVVSGERGHVNFKEVKQLLKCKNVRMATKDEVKDLTGFPVGNVPMLGIPLPYILDKRLLEFSFVYGGCGKENTTLKVDPNALFKLNKVVGVLN</sequence>
<name>A0A0H3IZH7_CLOPA</name>
<dbReference type="Gene3D" id="3.90.960.10">
    <property type="entry name" value="YbaK/aminoacyl-tRNA synthetase-associated domain"/>
    <property type="match status" value="1"/>
</dbReference>
<keyword evidence="3" id="KW-0030">Aminoacyl-tRNA synthetase</keyword>
<dbReference type="GeneID" id="93073047"/>
<dbReference type="AlphaFoldDB" id="A0A0H3IZH7"/>
<evidence type="ECO:0000313" key="4">
    <source>
        <dbReference type="Proteomes" id="UP000028042"/>
    </source>
</evidence>
<evidence type="ECO:0000313" key="2">
    <source>
        <dbReference type="EMBL" id="AJA50924.1"/>
    </source>
</evidence>
<dbReference type="KEGG" id="cpat:CLPA_c08360"/>
<dbReference type="InterPro" id="IPR007214">
    <property type="entry name" value="YbaK/aa-tRNA-synth-assoc-dom"/>
</dbReference>
<dbReference type="PATRIC" id="fig|1262449.3.peg.3259"/>
<dbReference type="InterPro" id="IPR036754">
    <property type="entry name" value="YbaK/aa-tRNA-synt-asso_dom_sf"/>
</dbReference>
<dbReference type="Proteomes" id="UP000028042">
    <property type="component" value="Unassembled WGS sequence"/>
</dbReference>